<dbReference type="PATRIC" id="fig|937775.9.peg.2805"/>
<dbReference type="OrthoDB" id="8523at2157"/>
<evidence type="ECO:0000313" key="5">
    <source>
        <dbReference type="EMBL" id="EHQ36532.1"/>
    </source>
</evidence>
<accession>H1Z3B7</accession>
<reference evidence="5 6" key="1">
    <citation type="submission" date="2011-10" db="EMBL/GenBank/DDBJ databases">
        <title>The Improved High-Quality Draft genome of Methanoplanus limicola DSM 2279.</title>
        <authorList>
            <consortium name="US DOE Joint Genome Institute (JGI-PGF)"/>
            <person name="Lucas S."/>
            <person name="Copeland A."/>
            <person name="Lapidus A."/>
            <person name="Glavina del Rio T."/>
            <person name="Dalin E."/>
            <person name="Tice H."/>
            <person name="Bruce D."/>
            <person name="Goodwin L."/>
            <person name="Pitluck S."/>
            <person name="Peters L."/>
            <person name="Mikhailova N."/>
            <person name="Lu M."/>
            <person name="Kyrpides N."/>
            <person name="Mavromatis K."/>
            <person name="Ivanova N."/>
            <person name="Markowitz V."/>
            <person name="Cheng J.-F."/>
            <person name="Hugenholtz P."/>
            <person name="Woyke T."/>
            <person name="Wu D."/>
            <person name="Wirth R."/>
            <person name="Brambilla E.-M."/>
            <person name="Klenk H.-P."/>
            <person name="Eisen J.A."/>
        </authorList>
    </citation>
    <scope>NUCLEOTIDE SEQUENCE [LARGE SCALE GENOMIC DNA]</scope>
    <source>
        <strain evidence="5 6">DSM 2279</strain>
    </source>
</reference>
<dbReference type="Gene3D" id="1.20.120.1530">
    <property type="match status" value="4"/>
</dbReference>
<evidence type="ECO:0000259" key="4">
    <source>
        <dbReference type="PROSITE" id="PS50111"/>
    </source>
</evidence>
<dbReference type="Gene3D" id="1.10.287.950">
    <property type="entry name" value="Methyl-accepting chemotaxis protein"/>
    <property type="match status" value="1"/>
</dbReference>
<dbReference type="PRINTS" id="PR00260">
    <property type="entry name" value="CHEMTRNSDUCR"/>
</dbReference>
<evidence type="ECO:0000313" key="6">
    <source>
        <dbReference type="Proteomes" id="UP000005741"/>
    </source>
</evidence>
<dbReference type="Pfam" id="PF00015">
    <property type="entry name" value="MCPsignal"/>
    <property type="match status" value="1"/>
</dbReference>
<dbReference type="SMART" id="SM00283">
    <property type="entry name" value="MA"/>
    <property type="match status" value="1"/>
</dbReference>
<keyword evidence="3" id="KW-0807">Transducer</keyword>
<proteinExistence type="inferred from homology"/>
<dbReference type="InterPro" id="IPR003660">
    <property type="entry name" value="HAMP_dom"/>
</dbReference>
<dbReference type="PROSITE" id="PS50111">
    <property type="entry name" value="CHEMOTAXIS_TRANSDUC_2"/>
    <property type="match status" value="1"/>
</dbReference>
<dbReference type="RefSeq" id="WP_004078904.1">
    <property type="nucleotide sequence ID" value="NZ_CM001436.1"/>
</dbReference>
<keyword evidence="1" id="KW-0145">Chemotaxis</keyword>
<dbReference type="InterPro" id="IPR051310">
    <property type="entry name" value="MCP_chemotaxis"/>
</dbReference>
<dbReference type="EMBL" id="CM001436">
    <property type="protein sequence ID" value="EHQ36532.1"/>
    <property type="molecule type" value="Genomic_DNA"/>
</dbReference>
<dbReference type="SUPFAM" id="SSF58104">
    <property type="entry name" value="Methyl-accepting chemotaxis protein (MCP) signaling domain"/>
    <property type="match status" value="2"/>
</dbReference>
<dbReference type="InterPro" id="IPR004089">
    <property type="entry name" value="MCPsignal_dom"/>
</dbReference>
<comment type="similarity">
    <text evidence="2">Belongs to the methyl-accepting chemotaxis (MCP) protein family.</text>
</comment>
<dbReference type="GO" id="GO:0007165">
    <property type="term" value="P:signal transduction"/>
    <property type="evidence" value="ECO:0007669"/>
    <property type="project" value="UniProtKB-KW"/>
</dbReference>
<dbReference type="Pfam" id="PF18947">
    <property type="entry name" value="HAMP_2"/>
    <property type="match status" value="7"/>
</dbReference>
<dbReference type="STRING" id="937775.Metlim_2485"/>
<dbReference type="GO" id="GO:0006935">
    <property type="term" value="P:chemotaxis"/>
    <property type="evidence" value="ECO:0007669"/>
    <property type="project" value="UniProtKB-KW"/>
</dbReference>
<dbReference type="InterPro" id="IPR004090">
    <property type="entry name" value="Chemotax_Me-accpt_rcpt"/>
</dbReference>
<dbReference type="CDD" id="cd11386">
    <property type="entry name" value="MCP_signal"/>
    <property type="match status" value="1"/>
</dbReference>
<name>H1Z3B7_9EURY</name>
<dbReference type="PANTHER" id="PTHR43531:SF11">
    <property type="entry name" value="METHYL-ACCEPTING CHEMOTAXIS PROTEIN 3"/>
    <property type="match status" value="1"/>
</dbReference>
<gene>
    <name evidence="5" type="ORF">Metlim_2485</name>
</gene>
<keyword evidence="6" id="KW-1185">Reference proteome</keyword>
<protein>
    <submittedName>
        <fullName evidence="5">Methyl-accepting chemotaxis sensory transducer</fullName>
    </submittedName>
</protein>
<evidence type="ECO:0000256" key="1">
    <source>
        <dbReference type="ARBA" id="ARBA00022500"/>
    </source>
</evidence>
<dbReference type="Proteomes" id="UP000005741">
    <property type="component" value="Chromosome"/>
</dbReference>
<evidence type="ECO:0000256" key="3">
    <source>
        <dbReference type="PROSITE-ProRule" id="PRU00284"/>
    </source>
</evidence>
<organism evidence="5 6">
    <name type="scientific">Methanoplanus limicola DSM 2279</name>
    <dbReference type="NCBI Taxonomy" id="937775"/>
    <lineage>
        <taxon>Archaea</taxon>
        <taxon>Methanobacteriati</taxon>
        <taxon>Methanobacteriota</taxon>
        <taxon>Stenosarchaea group</taxon>
        <taxon>Methanomicrobia</taxon>
        <taxon>Methanomicrobiales</taxon>
        <taxon>Methanomicrobiaceae</taxon>
        <taxon>Methanoplanus</taxon>
    </lineage>
</organism>
<sequence>MQTKSDIEIQKDMLLNFVAGLADGKLTEKITDEYSGETKTVADEINRTIDIVHGILHETDRLTESAMAGELDVRGDSDRFPGEWGSIIEGINNSLDASTGPLLLAAEHIERISRGDIPKRITKEYNGDFNEIKNNLNLCIDSLNNCTSDIHIMIDAAYRGEIDTKVDSSRHNGVYAEMIEGFNESFAEMSRIMHISGAFIESISHGKEFPKIEKDTSGYYLIMRDNINHCIDTLERLTSETEALIDASVNGRLDVRGDTSGLEGNWHNILNGMNRTMDAIVEPFVLASEYIERISRGDIPEKIRAQYKGDYNELNNNLNLCIDALNHCISDIGIMNKAAFKGDLDRRIDTSEHMGKYGEMIDGFNQTFEEMARIIKVCINFMDNISHGAVPQKITKETWGYYLDVKNNVNRSVDVLEKLGSETETLIDAAVNGRLDVRANTSGLEGAWYTTLNGMNRTMDAVTEPFVLAAEYIERISRGDIPEKIRAQYKGDYNEINNNLNLCIDALNACIKDVGMMNEAAIKGDLDRRIDVSRHKGDFAKIGGGLNDTFGEMARIMKITGNFIEGVSYGKQLDKITAETSGYYLAMKNNINHSIDVLVNLVAEVNKLTEAATSGDLNVRSNISEFDGAWAVIVGGINDTIEAFAVPANEGIRVLDEYSNNNYTARFNERIRVAGRFENFRNSIDNVGIQFSTVVKDTNKVVLEVNANSNEVSKGTNEIMRASEGVATTSQETARQTKELLENIVEINRQIADLSASNEEIASTSQEILGSADNMVKIGMDAQKSGDESKVKMARVEEIGKKNVDEINALTEQIKEVSNVVKLINDITGQINLLALNAAIEAARAGEHGRGFAVVAGEVKNLAAEARAATDNIEKVVSTVQTGAGNTSKAINTANVEILDSVTSVNETLEGLYTIINSAKQVSSDIGEVTKAIEDQANIANNVVSAADKGTQMTKNVQVQAEELAALAEESSASIEEIGSAIHEVTDLTDRLKTDMEIFRV</sequence>
<dbReference type="AlphaFoldDB" id="H1Z3B7"/>
<dbReference type="GO" id="GO:0004888">
    <property type="term" value="F:transmembrane signaling receptor activity"/>
    <property type="evidence" value="ECO:0007669"/>
    <property type="project" value="InterPro"/>
</dbReference>
<dbReference type="GO" id="GO:0005886">
    <property type="term" value="C:plasma membrane"/>
    <property type="evidence" value="ECO:0007669"/>
    <property type="project" value="TreeGrafter"/>
</dbReference>
<dbReference type="PANTHER" id="PTHR43531">
    <property type="entry name" value="PROTEIN ICFG"/>
    <property type="match status" value="1"/>
</dbReference>
<evidence type="ECO:0000256" key="2">
    <source>
        <dbReference type="ARBA" id="ARBA00029447"/>
    </source>
</evidence>
<dbReference type="InParanoid" id="H1Z3B7"/>
<dbReference type="SMART" id="SM00304">
    <property type="entry name" value="HAMP"/>
    <property type="match status" value="3"/>
</dbReference>
<feature type="domain" description="Methyl-accepting transducer" evidence="4">
    <location>
        <begin position="715"/>
        <end position="951"/>
    </location>
</feature>
<dbReference type="HOGENOM" id="CLU_000445_107_20_2"/>